<evidence type="ECO:0000259" key="6">
    <source>
        <dbReference type="PROSITE" id="PS51635"/>
    </source>
</evidence>
<evidence type="ECO:0000256" key="3">
    <source>
        <dbReference type="ARBA" id="ARBA00023098"/>
    </source>
</evidence>
<keyword evidence="8" id="KW-1185">Reference proteome</keyword>
<dbReference type="EMBL" id="FOGZ01000005">
    <property type="protein sequence ID" value="SER66970.1"/>
    <property type="molecule type" value="Genomic_DNA"/>
</dbReference>
<dbReference type="InterPro" id="IPR016035">
    <property type="entry name" value="Acyl_Trfase/lysoPLipase"/>
</dbReference>
<gene>
    <name evidence="7" type="ORF">SAMN05443377_10595</name>
</gene>
<evidence type="ECO:0000256" key="2">
    <source>
        <dbReference type="ARBA" id="ARBA00022963"/>
    </source>
</evidence>
<dbReference type="Gene3D" id="3.40.1090.10">
    <property type="entry name" value="Cytosolic phospholipase A2 catalytic domain"/>
    <property type="match status" value="2"/>
</dbReference>
<accession>A0A1H9R2P4</accession>
<dbReference type="PANTHER" id="PTHR14226:SF57">
    <property type="entry name" value="BLR7027 PROTEIN"/>
    <property type="match status" value="1"/>
</dbReference>
<feature type="region of interest" description="Disordered" evidence="5">
    <location>
        <begin position="1"/>
        <end position="20"/>
    </location>
</feature>
<comment type="caution">
    <text evidence="4">Lacks conserved residue(s) required for the propagation of feature annotation.</text>
</comment>
<feature type="active site" description="Proton acceptor" evidence="4">
    <location>
        <position position="216"/>
    </location>
</feature>
<dbReference type="PROSITE" id="PS51635">
    <property type="entry name" value="PNPLA"/>
    <property type="match status" value="1"/>
</dbReference>
<keyword evidence="2 4" id="KW-0442">Lipid degradation</keyword>
<name>A0A1H9R2P4_9ACTN</name>
<evidence type="ECO:0000313" key="7">
    <source>
        <dbReference type="EMBL" id="SER66970.1"/>
    </source>
</evidence>
<dbReference type="STRING" id="64702.SAMN05443377_10595"/>
<keyword evidence="1 4" id="KW-0378">Hydrolase</keyword>
<feature type="domain" description="PNPLA" evidence="6">
    <location>
        <begin position="37"/>
        <end position="229"/>
    </location>
</feature>
<feature type="short sequence motif" description="GXSXG" evidence="4">
    <location>
        <begin position="71"/>
        <end position="75"/>
    </location>
</feature>
<proteinExistence type="predicted"/>
<evidence type="ECO:0000256" key="1">
    <source>
        <dbReference type="ARBA" id="ARBA00022801"/>
    </source>
</evidence>
<keyword evidence="3 4" id="KW-0443">Lipid metabolism</keyword>
<dbReference type="PANTHER" id="PTHR14226">
    <property type="entry name" value="NEUROPATHY TARGET ESTERASE/SWISS CHEESE D.MELANOGASTER"/>
    <property type="match status" value="1"/>
</dbReference>
<dbReference type="GO" id="GO:0016042">
    <property type="term" value="P:lipid catabolic process"/>
    <property type="evidence" value="ECO:0007669"/>
    <property type="project" value="UniProtKB-UniRule"/>
</dbReference>
<dbReference type="AlphaFoldDB" id="A0A1H9R2P4"/>
<organism evidence="7 8">
    <name type="scientific">Propionibacterium cyclohexanicum</name>
    <dbReference type="NCBI Taxonomy" id="64702"/>
    <lineage>
        <taxon>Bacteria</taxon>
        <taxon>Bacillati</taxon>
        <taxon>Actinomycetota</taxon>
        <taxon>Actinomycetes</taxon>
        <taxon>Propionibacteriales</taxon>
        <taxon>Propionibacteriaceae</taxon>
        <taxon>Propionibacterium</taxon>
    </lineage>
</organism>
<sequence length="320" mass="33283">MTSPATPHSSCPEPAEPLARPIDFSTRPAADAPRALVLGGGGVYFIAWQLGLYEGLLTRGIDLRRADRVIGTSAGAMVAALLCTGRIDLFAKSVTALLAVPQLTKLFGSGAPSPSAQRAYELSQLNDGTLEAVRRVGHASLAAVIPHPHGIRRVLGALVGTRWPHRSLFITATDCYTGERLVLRRGAVSLARAVAASICVPGIFAPQQIGDRLCMDGGVAGTSTHSDLAAGAHHVIVTSLATDLTTPAQHQARRDEITALAASGCEVTHIALSGVRDEILMDPRAVPDAIAAGRAAADHWAGQLAPTWTAPTIPSPSPSH</sequence>
<dbReference type="InterPro" id="IPR002641">
    <property type="entry name" value="PNPLA_dom"/>
</dbReference>
<dbReference type="InterPro" id="IPR050301">
    <property type="entry name" value="NTE"/>
</dbReference>
<evidence type="ECO:0000256" key="4">
    <source>
        <dbReference type="PROSITE-ProRule" id="PRU01161"/>
    </source>
</evidence>
<dbReference type="Proteomes" id="UP000198815">
    <property type="component" value="Unassembled WGS sequence"/>
</dbReference>
<protein>
    <submittedName>
        <fullName evidence="7">NTE family protein</fullName>
    </submittedName>
</protein>
<dbReference type="Pfam" id="PF01734">
    <property type="entry name" value="Patatin"/>
    <property type="match status" value="1"/>
</dbReference>
<evidence type="ECO:0000313" key="8">
    <source>
        <dbReference type="Proteomes" id="UP000198815"/>
    </source>
</evidence>
<dbReference type="GO" id="GO:0016787">
    <property type="term" value="F:hydrolase activity"/>
    <property type="evidence" value="ECO:0007669"/>
    <property type="project" value="UniProtKB-UniRule"/>
</dbReference>
<evidence type="ECO:0000256" key="5">
    <source>
        <dbReference type="SAM" id="MobiDB-lite"/>
    </source>
</evidence>
<dbReference type="SUPFAM" id="SSF52151">
    <property type="entry name" value="FabD/lysophospholipase-like"/>
    <property type="match status" value="1"/>
</dbReference>
<dbReference type="RefSeq" id="WP_177170057.1">
    <property type="nucleotide sequence ID" value="NZ_FOGZ01000005.1"/>
</dbReference>
<reference evidence="7 8" key="1">
    <citation type="submission" date="2016-10" db="EMBL/GenBank/DDBJ databases">
        <authorList>
            <person name="de Groot N.N."/>
        </authorList>
    </citation>
    <scope>NUCLEOTIDE SEQUENCE [LARGE SCALE GENOMIC DNA]</scope>
    <source>
        <strain evidence="7 8">DSM 16859</strain>
    </source>
</reference>
<feature type="short sequence motif" description="DGA/G" evidence="4">
    <location>
        <begin position="216"/>
        <end position="218"/>
    </location>
</feature>
<feature type="active site" description="Nucleophile" evidence="4">
    <location>
        <position position="73"/>
    </location>
</feature>